<dbReference type="Gene3D" id="3.40.50.1240">
    <property type="entry name" value="Phosphoglycerate mutase-like"/>
    <property type="match status" value="1"/>
</dbReference>
<proteinExistence type="predicted"/>
<dbReference type="AlphaFoldDB" id="A0A916R4X2"/>
<dbReference type="GO" id="GO:0005737">
    <property type="term" value="C:cytoplasm"/>
    <property type="evidence" value="ECO:0007669"/>
    <property type="project" value="TreeGrafter"/>
</dbReference>
<dbReference type="InterPro" id="IPR013078">
    <property type="entry name" value="His_Pase_superF_clade-1"/>
</dbReference>
<evidence type="ECO:0000313" key="1">
    <source>
        <dbReference type="EMBL" id="GGA28136.1"/>
    </source>
</evidence>
<dbReference type="Pfam" id="PF00300">
    <property type="entry name" value="His_Phos_1"/>
    <property type="match status" value="1"/>
</dbReference>
<dbReference type="GO" id="GO:0016791">
    <property type="term" value="F:phosphatase activity"/>
    <property type="evidence" value="ECO:0007669"/>
    <property type="project" value="TreeGrafter"/>
</dbReference>
<dbReference type="RefSeq" id="WP_188677537.1">
    <property type="nucleotide sequence ID" value="NZ_BMKA01000005.1"/>
</dbReference>
<sequence>MTKEYPQHRFVVPKDAVDVLFIRHGETIPARPGVSFPMKDGHGNPPLHPRGEAQAEAVGERLREERFDALYVTSLQRTHQTMAPLAKYLGMTPVEEPDLREIRLGEWDGGLYRIKSAEGAPEFLRAKAEHEWGHIPGAETTAELHERVERGLWRLLDNHAGERIAFCVHGGVVGAIMSIATGCKPFAMIGASNGSISRVVLTKDRFFVRSFNDCNHLGE</sequence>
<name>A0A916R4X2_9RHOB</name>
<dbReference type="InterPro" id="IPR050275">
    <property type="entry name" value="PGM_Phosphatase"/>
</dbReference>
<dbReference type="SMART" id="SM00855">
    <property type="entry name" value="PGAM"/>
    <property type="match status" value="1"/>
</dbReference>
<accession>A0A916R4X2</accession>
<reference evidence="1" key="1">
    <citation type="journal article" date="2014" name="Int. J. Syst. Evol. Microbiol.">
        <title>Complete genome sequence of Corynebacterium casei LMG S-19264T (=DSM 44701T), isolated from a smear-ripened cheese.</title>
        <authorList>
            <consortium name="US DOE Joint Genome Institute (JGI-PGF)"/>
            <person name="Walter F."/>
            <person name="Albersmeier A."/>
            <person name="Kalinowski J."/>
            <person name="Ruckert C."/>
        </authorList>
    </citation>
    <scope>NUCLEOTIDE SEQUENCE</scope>
    <source>
        <strain evidence="1">CGMCC 1.15880</strain>
    </source>
</reference>
<dbReference type="PANTHER" id="PTHR48100:SF1">
    <property type="entry name" value="HISTIDINE PHOSPHATASE FAMILY PROTEIN-RELATED"/>
    <property type="match status" value="1"/>
</dbReference>
<gene>
    <name evidence="1" type="primary">gpm</name>
    <name evidence="1" type="ORF">GCM10011498_31500</name>
</gene>
<dbReference type="CDD" id="cd07067">
    <property type="entry name" value="HP_PGM_like"/>
    <property type="match status" value="1"/>
</dbReference>
<dbReference type="InterPro" id="IPR029033">
    <property type="entry name" value="His_PPase_superfam"/>
</dbReference>
<reference evidence="1" key="2">
    <citation type="submission" date="2020-09" db="EMBL/GenBank/DDBJ databases">
        <authorList>
            <person name="Sun Q."/>
            <person name="Zhou Y."/>
        </authorList>
    </citation>
    <scope>NUCLEOTIDE SEQUENCE</scope>
    <source>
        <strain evidence="1">CGMCC 1.15880</strain>
    </source>
</reference>
<dbReference type="SUPFAM" id="SSF53254">
    <property type="entry name" value="Phosphoglycerate mutase-like"/>
    <property type="match status" value="1"/>
</dbReference>
<keyword evidence="2" id="KW-1185">Reference proteome</keyword>
<dbReference type="EMBL" id="BMKA01000005">
    <property type="protein sequence ID" value="GGA28136.1"/>
    <property type="molecule type" value="Genomic_DNA"/>
</dbReference>
<organism evidence="1 2">
    <name type="scientific">Neptunicoccus cionae</name>
    <dbReference type="NCBI Taxonomy" id="2035344"/>
    <lineage>
        <taxon>Bacteria</taxon>
        <taxon>Pseudomonadati</taxon>
        <taxon>Pseudomonadota</taxon>
        <taxon>Alphaproteobacteria</taxon>
        <taxon>Rhodobacterales</taxon>
        <taxon>Paracoccaceae</taxon>
        <taxon>Neptunicoccus</taxon>
    </lineage>
</organism>
<protein>
    <submittedName>
        <fullName evidence="1">Phosphoglycerate mutase</fullName>
    </submittedName>
</protein>
<evidence type="ECO:0000313" key="2">
    <source>
        <dbReference type="Proteomes" id="UP000628017"/>
    </source>
</evidence>
<dbReference type="PANTHER" id="PTHR48100">
    <property type="entry name" value="BROAD-SPECIFICITY PHOSPHATASE YOR283W-RELATED"/>
    <property type="match status" value="1"/>
</dbReference>
<comment type="caution">
    <text evidence="1">The sequence shown here is derived from an EMBL/GenBank/DDBJ whole genome shotgun (WGS) entry which is preliminary data.</text>
</comment>
<dbReference type="Proteomes" id="UP000628017">
    <property type="component" value="Unassembled WGS sequence"/>
</dbReference>